<protein>
    <submittedName>
        <fullName evidence="3">Glycosyltransferase</fullName>
        <ecNumber evidence="3">2.4.-.-</ecNumber>
    </submittedName>
</protein>
<dbReference type="InterPro" id="IPR001296">
    <property type="entry name" value="Glyco_trans_1"/>
</dbReference>
<proteinExistence type="predicted"/>
<dbReference type="GO" id="GO:0016757">
    <property type="term" value="F:glycosyltransferase activity"/>
    <property type="evidence" value="ECO:0007669"/>
    <property type="project" value="UniProtKB-KW"/>
</dbReference>
<evidence type="ECO:0000259" key="1">
    <source>
        <dbReference type="Pfam" id="PF00534"/>
    </source>
</evidence>
<dbReference type="Gene3D" id="3.40.50.2000">
    <property type="entry name" value="Glycogen Phosphorylase B"/>
    <property type="match status" value="2"/>
</dbReference>
<dbReference type="EC" id="2.4.-.-" evidence="3"/>
<dbReference type="InterPro" id="IPR028098">
    <property type="entry name" value="Glyco_trans_4-like_N"/>
</dbReference>
<dbReference type="RefSeq" id="WP_271689762.1">
    <property type="nucleotide sequence ID" value="NZ_CP116423.1"/>
</dbReference>
<dbReference type="PANTHER" id="PTHR12526:SF630">
    <property type="entry name" value="GLYCOSYLTRANSFERASE"/>
    <property type="match status" value="1"/>
</dbReference>
<keyword evidence="3" id="KW-0808">Transferase</keyword>
<organism evidence="3 4">
    <name type="scientific">Sulfitobacter faviae</name>
    <dbReference type="NCBI Taxonomy" id="1775881"/>
    <lineage>
        <taxon>Bacteria</taxon>
        <taxon>Pseudomonadati</taxon>
        <taxon>Pseudomonadota</taxon>
        <taxon>Alphaproteobacteria</taxon>
        <taxon>Rhodobacterales</taxon>
        <taxon>Roseobacteraceae</taxon>
        <taxon>Sulfitobacter</taxon>
    </lineage>
</organism>
<evidence type="ECO:0000259" key="2">
    <source>
        <dbReference type="Pfam" id="PF13439"/>
    </source>
</evidence>
<dbReference type="EMBL" id="CP116423">
    <property type="protein sequence ID" value="WCE71611.1"/>
    <property type="molecule type" value="Genomic_DNA"/>
</dbReference>
<reference evidence="3" key="1">
    <citation type="submission" date="2023-01" db="EMBL/GenBank/DDBJ databases">
        <title>Comparative genomic analysis of cold water coral derived Sulfitobacter faviae: insights into their metabolism and habitat adaptation.</title>
        <authorList>
            <person name="Guo Y."/>
            <person name="Lin S."/>
            <person name="Huang Z."/>
            <person name="Tang K."/>
            <person name="Wang X."/>
        </authorList>
    </citation>
    <scope>NUCLEOTIDE SEQUENCE</scope>
    <source>
        <strain evidence="3">SCSIO W_1865</strain>
    </source>
</reference>
<evidence type="ECO:0000313" key="3">
    <source>
        <dbReference type="EMBL" id="WCE71611.1"/>
    </source>
</evidence>
<dbReference type="PANTHER" id="PTHR12526">
    <property type="entry name" value="GLYCOSYLTRANSFERASE"/>
    <property type="match status" value="1"/>
</dbReference>
<name>A0AAX3LSF0_9RHOB</name>
<dbReference type="Proteomes" id="UP001210770">
    <property type="component" value="Chromosome"/>
</dbReference>
<dbReference type="SUPFAM" id="SSF53756">
    <property type="entry name" value="UDP-Glycosyltransferase/glycogen phosphorylase"/>
    <property type="match status" value="1"/>
</dbReference>
<evidence type="ECO:0000313" key="4">
    <source>
        <dbReference type="Proteomes" id="UP001210770"/>
    </source>
</evidence>
<feature type="domain" description="Glycosyl transferase family 1" evidence="1">
    <location>
        <begin position="198"/>
        <end position="353"/>
    </location>
</feature>
<gene>
    <name evidence="3" type="ORF">PL336_07205</name>
</gene>
<keyword evidence="3" id="KW-0328">Glycosyltransferase</keyword>
<sequence>MSNAIRVSHVIWGYLGGGVDSVLDSYLQADEFLQERVCSHVVIVRPPAMGAQKTPKVGTSFNIVPHGTSQLFRAARETARHIQDNGSDIVFLNGFNATILGYLLRRLLPPNLPILSTYHGTYFPRTMVERFKAALFDRLERRFIQRHASAVIAVSHHSAAVLKGKGVPAEKLRILHNGIAPGIPLITPKTHSAARGQQDAVKIITVSRLNEAKGIDVLLRAFSGAAQKYPKAELEIVGSGELEDELKSLAVSLGVSDRAHFLGNRNDIADLLSEADIFAMTSRQENHSVAILEAMRAGLPLVVTDVGGNSESIKHGQEGFLVADLDSAAAEERMSELIGSPDLRARLGQSARTRFEANFQSVIMIENLYGIISEFVGKE</sequence>
<dbReference type="Pfam" id="PF00534">
    <property type="entry name" value="Glycos_transf_1"/>
    <property type="match status" value="1"/>
</dbReference>
<feature type="domain" description="Glycosyltransferase subfamily 4-like N-terminal" evidence="2">
    <location>
        <begin position="34"/>
        <end position="179"/>
    </location>
</feature>
<dbReference type="AlphaFoldDB" id="A0AAX3LSF0"/>
<dbReference type="Pfam" id="PF13439">
    <property type="entry name" value="Glyco_transf_4"/>
    <property type="match status" value="1"/>
</dbReference>
<accession>A0AAX3LSF0</accession>